<dbReference type="InterPro" id="IPR012135">
    <property type="entry name" value="Dihydroorotate_DH_1_2"/>
</dbReference>
<dbReference type="GO" id="GO:0004152">
    <property type="term" value="F:dihydroorotate dehydrogenase activity"/>
    <property type="evidence" value="ECO:0007669"/>
    <property type="project" value="InterPro"/>
</dbReference>
<dbReference type="GO" id="GO:0006207">
    <property type="term" value="P:'de novo' pyrimidine nucleobase biosynthetic process"/>
    <property type="evidence" value="ECO:0007669"/>
    <property type="project" value="InterPro"/>
</dbReference>
<evidence type="ECO:0000256" key="10">
    <source>
        <dbReference type="ARBA" id="ARBA00031623"/>
    </source>
</evidence>
<evidence type="ECO:0000256" key="6">
    <source>
        <dbReference type="ARBA" id="ARBA00022630"/>
    </source>
</evidence>
<comment type="cofactor">
    <cofactor evidence="1">
        <name>FMN</name>
        <dbReference type="ChEBI" id="CHEBI:58210"/>
    </cofactor>
</comment>
<organism evidence="12 13">
    <name type="scientific">Geodia barretti</name>
    <name type="common">Barrett's horny sponge</name>
    <dbReference type="NCBI Taxonomy" id="519541"/>
    <lineage>
        <taxon>Eukaryota</taxon>
        <taxon>Metazoa</taxon>
        <taxon>Porifera</taxon>
        <taxon>Demospongiae</taxon>
        <taxon>Heteroscleromorpha</taxon>
        <taxon>Tetractinellida</taxon>
        <taxon>Astrophorina</taxon>
        <taxon>Geodiidae</taxon>
        <taxon>Geodia</taxon>
    </lineage>
</organism>
<evidence type="ECO:0000256" key="5">
    <source>
        <dbReference type="ARBA" id="ARBA00022490"/>
    </source>
</evidence>
<dbReference type="Proteomes" id="UP001174909">
    <property type="component" value="Unassembled WGS sequence"/>
</dbReference>
<comment type="subcellular location">
    <subcellularLocation>
        <location evidence="2">Cytoplasm</location>
    </subcellularLocation>
</comment>
<dbReference type="InterPro" id="IPR024920">
    <property type="entry name" value="Dihydroorotate_DH_1"/>
</dbReference>
<dbReference type="NCBIfam" id="TIGR01037">
    <property type="entry name" value="pyrD_sub1_fam"/>
    <property type="match status" value="1"/>
</dbReference>
<dbReference type="InterPro" id="IPR013785">
    <property type="entry name" value="Aldolase_TIM"/>
</dbReference>
<evidence type="ECO:0000259" key="11">
    <source>
        <dbReference type="Pfam" id="PF01180"/>
    </source>
</evidence>
<dbReference type="SUPFAM" id="SSF51395">
    <property type="entry name" value="FMN-linked oxidoreductases"/>
    <property type="match status" value="1"/>
</dbReference>
<keyword evidence="7" id="KW-0288">FMN</keyword>
<dbReference type="NCBIfam" id="NF005574">
    <property type="entry name" value="PRK07259.1"/>
    <property type="match status" value="1"/>
</dbReference>
<dbReference type="PANTHER" id="PTHR48109">
    <property type="entry name" value="DIHYDROOROTATE DEHYDROGENASE (QUINONE), MITOCHONDRIAL-RELATED"/>
    <property type="match status" value="1"/>
</dbReference>
<evidence type="ECO:0000256" key="4">
    <source>
        <dbReference type="ARBA" id="ARBA00008008"/>
    </source>
</evidence>
<evidence type="ECO:0000256" key="3">
    <source>
        <dbReference type="ARBA" id="ARBA00004725"/>
    </source>
</evidence>
<evidence type="ECO:0000313" key="12">
    <source>
        <dbReference type="EMBL" id="CAI8007916.1"/>
    </source>
</evidence>
<keyword evidence="8" id="KW-0665">Pyrimidine biosynthesis</keyword>
<proteinExistence type="inferred from homology"/>
<dbReference type="PROSITE" id="PS00911">
    <property type="entry name" value="DHODEHASE_1"/>
    <property type="match status" value="1"/>
</dbReference>
<keyword evidence="9" id="KW-0560">Oxidoreductase</keyword>
<dbReference type="InterPro" id="IPR033888">
    <property type="entry name" value="DHOD_1B"/>
</dbReference>
<dbReference type="AlphaFoldDB" id="A0AA35W8F6"/>
<dbReference type="InterPro" id="IPR001295">
    <property type="entry name" value="Dihydroorotate_DH_CS"/>
</dbReference>
<dbReference type="GO" id="GO:0006222">
    <property type="term" value="P:UMP biosynthetic process"/>
    <property type="evidence" value="ECO:0007669"/>
    <property type="project" value="InterPro"/>
</dbReference>
<keyword evidence="6" id="KW-0285">Flavoprotein</keyword>
<evidence type="ECO:0000313" key="13">
    <source>
        <dbReference type="Proteomes" id="UP001174909"/>
    </source>
</evidence>
<comment type="caution">
    <text evidence="12">The sequence shown here is derived from an EMBL/GenBank/DDBJ whole genome shotgun (WGS) entry which is preliminary data.</text>
</comment>
<comment type="pathway">
    <text evidence="3">Pyrimidine metabolism; UMP biosynthesis via de novo pathway.</text>
</comment>
<dbReference type="InterPro" id="IPR049622">
    <property type="entry name" value="Dihydroorotate_DH_I"/>
</dbReference>
<comment type="similarity">
    <text evidence="4">Belongs to the dihydroorotate dehydrogenase family. Type 1 subfamily.</text>
</comment>
<dbReference type="CDD" id="cd04740">
    <property type="entry name" value="DHOD_1B_like"/>
    <property type="match status" value="1"/>
</dbReference>
<dbReference type="GO" id="GO:0005737">
    <property type="term" value="C:cytoplasm"/>
    <property type="evidence" value="ECO:0007669"/>
    <property type="project" value="UniProtKB-SubCell"/>
</dbReference>
<dbReference type="EMBL" id="CASHTH010000802">
    <property type="protein sequence ID" value="CAI8007916.1"/>
    <property type="molecule type" value="Genomic_DNA"/>
</dbReference>
<evidence type="ECO:0000256" key="9">
    <source>
        <dbReference type="ARBA" id="ARBA00023002"/>
    </source>
</evidence>
<evidence type="ECO:0000256" key="7">
    <source>
        <dbReference type="ARBA" id="ARBA00022643"/>
    </source>
</evidence>
<dbReference type="InterPro" id="IPR005720">
    <property type="entry name" value="Dihydroorotate_DH_cat"/>
</dbReference>
<name>A0AA35W8F6_GEOBA</name>
<keyword evidence="5" id="KW-0963">Cytoplasm</keyword>
<evidence type="ECO:0000256" key="2">
    <source>
        <dbReference type="ARBA" id="ARBA00004496"/>
    </source>
</evidence>
<feature type="domain" description="Dihydroorotate dehydrogenase catalytic" evidence="11">
    <location>
        <begin position="23"/>
        <end position="308"/>
    </location>
</feature>
<dbReference type="InterPro" id="IPR050074">
    <property type="entry name" value="DHO_dehydrogenase"/>
</dbReference>
<keyword evidence="13" id="KW-1185">Reference proteome</keyword>
<dbReference type="PANTHER" id="PTHR48109:SF1">
    <property type="entry name" value="DIHYDROOROTATE DEHYDROGENASE (FUMARATE)"/>
    <property type="match status" value="1"/>
</dbReference>
<gene>
    <name evidence="12" type="ORF">GBAR_LOCUS5483</name>
</gene>
<dbReference type="Gene3D" id="3.20.20.70">
    <property type="entry name" value="Aldolase class I"/>
    <property type="match status" value="1"/>
</dbReference>
<evidence type="ECO:0000256" key="8">
    <source>
        <dbReference type="ARBA" id="ARBA00022975"/>
    </source>
</evidence>
<reference evidence="12" key="1">
    <citation type="submission" date="2023-03" db="EMBL/GenBank/DDBJ databases">
        <authorList>
            <person name="Steffen K."/>
            <person name="Cardenas P."/>
        </authorList>
    </citation>
    <scope>NUCLEOTIDE SEQUENCE</scope>
</reference>
<dbReference type="Pfam" id="PF01180">
    <property type="entry name" value="DHO_dh"/>
    <property type="match status" value="1"/>
</dbReference>
<protein>
    <recommendedName>
        <fullName evidence="10">Dihydroorotate oxidase</fullName>
    </recommendedName>
</protein>
<sequence>MAESTYFWDAGLSVDLAPRHPSGLRLRNPVMIASGTLGYDGYGRGLIGNHPLHKLGAVIPKTVTRWPREGNPEPRWFPESYREAWESGDHLFLNAIGLINPGIETAVREWTREWVQWNATVFFSFAAHSVGEFGEMAAMTEEAVGISALELNLSCPNIENGAMFSYSSALTHDAVAAVKANSDLPVLAKLSPNVPDITEIARAAVDGGADALTICNTLPAMKIDLESRRPVLGNITGGLSGMGLRPVSLALVYQCAQAVNVPIIGVGGIFDAEHALEYILAGATAVQVGSANLISLDAPWRVLDGLQNYMADNNIASLAELRGAGHPETVSKI</sequence>
<dbReference type="PIRSF" id="PIRSF000164">
    <property type="entry name" value="DHO_oxidase"/>
    <property type="match status" value="1"/>
</dbReference>
<dbReference type="PROSITE" id="PS00912">
    <property type="entry name" value="DHODEHASE_2"/>
    <property type="match status" value="1"/>
</dbReference>
<evidence type="ECO:0000256" key="1">
    <source>
        <dbReference type="ARBA" id="ARBA00001917"/>
    </source>
</evidence>
<accession>A0AA35W8F6</accession>
<dbReference type="HAMAP" id="MF_00224">
    <property type="entry name" value="DHO_dh_type1"/>
    <property type="match status" value="1"/>
</dbReference>